<name>A0A919MG91_9ACTN</name>
<evidence type="ECO:0000313" key="1">
    <source>
        <dbReference type="EMBL" id="GIE14583.1"/>
    </source>
</evidence>
<keyword evidence="2" id="KW-1185">Reference proteome</keyword>
<accession>A0A919MG91</accession>
<comment type="caution">
    <text evidence="1">The sequence shown here is derived from an EMBL/GenBank/DDBJ whole genome shotgun (WGS) entry which is preliminary data.</text>
</comment>
<dbReference type="EMBL" id="BOMM01000056">
    <property type="protein sequence ID" value="GIE14583.1"/>
    <property type="molecule type" value="Genomic_DNA"/>
</dbReference>
<reference evidence="1" key="1">
    <citation type="submission" date="2021-01" db="EMBL/GenBank/DDBJ databases">
        <title>Whole genome shotgun sequence of Actinoplanes ferrugineus NBRC 15555.</title>
        <authorList>
            <person name="Komaki H."/>
            <person name="Tamura T."/>
        </authorList>
    </citation>
    <scope>NUCLEOTIDE SEQUENCE</scope>
    <source>
        <strain evidence="1">NBRC 15555</strain>
    </source>
</reference>
<gene>
    <name evidence="1" type="ORF">Afe05nite_64230</name>
</gene>
<evidence type="ECO:0000313" key="2">
    <source>
        <dbReference type="Proteomes" id="UP000598174"/>
    </source>
</evidence>
<organism evidence="1 2">
    <name type="scientific">Paractinoplanes ferrugineus</name>
    <dbReference type="NCBI Taxonomy" id="113564"/>
    <lineage>
        <taxon>Bacteria</taxon>
        <taxon>Bacillati</taxon>
        <taxon>Actinomycetota</taxon>
        <taxon>Actinomycetes</taxon>
        <taxon>Micromonosporales</taxon>
        <taxon>Micromonosporaceae</taxon>
        <taxon>Paractinoplanes</taxon>
    </lineage>
</organism>
<protein>
    <recommendedName>
        <fullName evidence="3">FXSXX-COOH protein</fullName>
    </recommendedName>
</protein>
<sequence length="63" mass="6935">MIAADPYPDGERWTPLVDVSRLPLEPLSPDDDSVLGRSLRRVLDSLHDRNGVLSAFGSAFPED</sequence>
<dbReference type="AlphaFoldDB" id="A0A919MG91"/>
<dbReference type="InterPro" id="IPR026334">
    <property type="entry name" value="FxSxx-COOH"/>
</dbReference>
<proteinExistence type="predicted"/>
<dbReference type="RefSeq" id="WP_203820980.1">
    <property type="nucleotide sequence ID" value="NZ_BAAABP010000043.1"/>
</dbReference>
<evidence type="ECO:0008006" key="3">
    <source>
        <dbReference type="Google" id="ProtNLM"/>
    </source>
</evidence>
<dbReference type="Proteomes" id="UP000598174">
    <property type="component" value="Unassembled WGS sequence"/>
</dbReference>
<dbReference type="NCBIfam" id="TIGR04268">
    <property type="entry name" value="FxSxx-COOH"/>
    <property type="match status" value="1"/>
</dbReference>